<protein>
    <submittedName>
        <fullName evidence="4">AMP-binding protein</fullName>
    </submittedName>
</protein>
<name>A0A7W2A9S2_9BACL</name>
<evidence type="ECO:0000313" key="4">
    <source>
        <dbReference type="EMBL" id="MBA4495183.1"/>
    </source>
</evidence>
<reference evidence="4 5" key="1">
    <citation type="submission" date="2020-07" db="EMBL/GenBank/DDBJ databases">
        <authorList>
            <person name="Feng H."/>
        </authorList>
    </citation>
    <scope>NUCLEOTIDE SEQUENCE [LARGE SCALE GENOMIC DNA]</scope>
    <source>
        <strain evidence="5">s-10</strain>
    </source>
</reference>
<gene>
    <name evidence="4" type="ORF">H1191_12790</name>
</gene>
<dbReference type="RefSeq" id="WP_181752421.1">
    <property type="nucleotide sequence ID" value="NZ_JACEIQ010000012.1"/>
</dbReference>
<evidence type="ECO:0000256" key="1">
    <source>
        <dbReference type="ARBA" id="ARBA00022450"/>
    </source>
</evidence>
<evidence type="ECO:0000313" key="5">
    <source>
        <dbReference type="Proteomes" id="UP000535491"/>
    </source>
</evidence>
<keyword evidence="2" id="KW-0597">Phosphoprotein</keyword>
<dbReference type="Pfam" id="PF00501">
    <property type="entry name" value="AMP-binding"/>
    <property type="match status" value="1"/>
</dbReference>
<dbReference type="PANTHER" id="PTHR44845:SF7">
    <property type="entry name" value="PLIPASTATIN SYNTHASE SUBUNIT D"/>
    <property type="match status" value="1"/>
</dbReference>
<evidence type="ECO:0000259" key="3">
    <source>
        <dbReference type="Pfam" id="PF00501"/>
    </source>
</evidence>
<feature type="domain" description="AMP-dependent synthetase/ligase" evidence="3">
    <location>
        <begin position="17"/>
        <end position="116"/>
    </location>
</feature>
<sequence>MIVIFDENIHTIVDMIEKQAIKKPHQAAVKFGEVIITYEELNRKANQKAYSLLQKLKCQRESFVGLIMNRSIDLAVAMLGILKSGSTYVPIDPKLPKERIKSIVDDANLSLIITDDQIRLSLKRLCRNVVPI</sequence>
<dbReference type="Gene3D" id="3.40.50.980">
    <property type="match status" value="2"/>
</dbReference>
<dbReference type="EMBL" id="JACEIQ010000012">
    <property type="protein sequence ID" value="MBA4495183.1"/>
    <property type="molecule type" value="Genomic_DNA"/>
</dbReference>
<dbReference type="AlphaFoldDB" id="A0A7W2A9S2"/>
<dbReference type="Proteomes" id="UP000535491">
    <property type="component" value="Unassembled WGS sequence"/>
</dbReference>
<keyword evidence="5" id="KW-1185">Reference proteome</keyword>
<accession>A0A7W2A9S2</accession>
<dbReference type="PANTHER" id="PTHR44845">
    <property type="entry name" value="CARRIER DOMAIN-CONTAINING PROTEIN"/>
    <property type="match status" value="1"/>
</dbReference>
<dbReference type="SUPFAM" id="SSF56801">
    <property type="entry name" value="Acetyl-CoA synthetase-like"/>
    <property type="match status" value="1"/>
</dbReference>
<evidence type="ECO:0000256" key="2">
    <source>
        <dbReference type="ARBA" id="ARBA00022553"/>
    </source>
</evidence>
<proteinExistence type="predicted"/>
<comment type="caution">
    <text evidence="4">The sequence shown here is derived from an EMBL/GenBank/DDBJ whole genome shotgun (WGS) entry which is preliminary data.</text>
</comment>
<keyword evidence="1" id="KW-0596">Phosphopantetheine</keyword>
<organism evidence="4 5">
    <name type="scientific">Paenactinomyces guangxiensis</name>
    <dbReference type="NCBI Taxonomy" id="1490290"/>
    <lineage>
        <taxon>Bacteria</taxon>
        <taxon>Bacillati</taxon>
        <taxon>Bacillota</taxon>
        <taxon>Bacilli</taxon>
        <taxon>Bacillales</taxon>
        <taxon>Thermoactinomycetaceae</taxon>
        <taxon>Paenactinomyces</taxon>
    </lineage>
</organism>
<dbReference type="InterPro" id="IPR000873">
    <property type="entry name" value="AMP-dep_synth/lig_dom"/>
</dbReference>